<dbReference type="PANTHER" id="PTHR43130">
    <property type="entry name" value="ARAC-FAMILY TRANSCRIPTIONAL REGULATOR"/>
    <property type="match status" value="1"/>
</dbReference>
<feature type="domain" description="HTH araC/xylS-type" evidence="4">
    <location>
        <begin position="207"/>
        <end position="305"/>
    </location>
</feature>
<dbReference type="InterPro" id="IPR018060">
    <property type="entry name" value="HTH_AraC"/>
</dbReference>
<evidence type="ECO:0000256" key="2">
    <source>
        <dbReference type="ARBA" id="ARBA00023125"/>
    </source>
</evidence>
<dbReference type="Gene3D" id="3.40.50.880">
    <property type="match status" value="1"/>
</dbReference>
<dbReference type="SUPFAM" id="SSF46689">
    <property type="entry name" value="Homeodomain-like"/>
    <property type="match status" value="2"/>
</dbReference>
<sequence>MNIAILILKDVLKSTAYGIEELFHLNNISCKSKEEVEIKTTFVSLEDTKYFETTSISNTIYDVVIIPPTLQNGVFNINSQIIEWLKYQYNNKAILSSACLGSFILAKTGLLDNKSATTHWASEELFKKEYPNVNLDIDKILVDEKNIITVGGINAYLDLCLYIIEKFHSCKTATQLANLMLIDRARESQKSYKAFSTILLFDDEDIKNSISYMKENLHKQLNIFDLANNINLTEKTFSRRFKKALNISPLQYLKNLRVEKAKDLLISTNRSFSDITLEVGYFDENSFRKLFKQETSLNPKDFRKRFQQTVNFS</sequence>
<dbReference type="InterPro" id="IPR052158">
    <property type="entry name" value="INH-QAR"/>
</dbReference>
<accession>A0A2S9SS00</accession>
<dbReference type="InterPro" id="IPR029062">
    <property type="entry name" value="Class_I_gatase-like"/>
</dbReference>
<name>A0A2S9SS00_9BACT</name>
<dbReference type="PROSITE" id="PS01124">
    <property type="entry name" value="HTH_ARAC_FAMILY_2"/>
    <property type="match status" value="1"/>
</dbReference>
<dbReference type="GO" id="GO:0003700">
    <property type="term" value="F:DNA-binding transcription factor activity"/>
    <property type="evidence" value="ECO:0007669"/>
    <property type="project" value="InterPro"/>
</dbReference>
<dbReference type="GO" id="GO:0043565">
    <property type="term" value="F:sequence-specific DNA binding"/>
    <property type="evidence" value="ECO:0007669"/>
    <property type="project" value="InterPro"/>
</dbReference>
<dbReference type="Pfam" id="PF12833">
    <property type="entry name" value="HTH_18"/>
    <property type="match status" value="1"/>
</dbReference>
<evidence type="ECO:0000313" key="5">
    <source>
        <dbReference type="EMBL" id="PRM89357.1"/>
    </source>
</evidence>
<dbReference type="Pfam" id="PF01965">
    <property type="entry name" value="DJ-1_PfpI"/>
    <property type="match status" value="1"/>
</dbReference>
<evidence type="ECO:0000313" key="6">
    <source>
        <dbReference type="Proteomes" id="UP000239065"/>
    </source>
</evidence>
<protein>
    <recommendedName>
        <fullName evidence="4">HTH araC/xylS-type domain-containing protein</fullName>
    </recommendedName>
</protein>
<dbReference type="PROSITE" id="PS00041">
    <property type="entry name" value="HTH_ARAC_FAMILY_1"/>
    <property type="match status" value="1"/>
</dbReference>
<dbReference type="RefSeq" id="WP_105908530.1">
    <property type="nucleotide sequence ID" value="NZ_NXGJ01000001.1"/>
</dbReference>
<keyword evidence="1" id="KW-0805">Transcription regulation</keyword>
<dbReference type="Gene3D" id="1.10.10.60">
    <property type="entry name" value="Homeodomain-like"/>
    <property type="match status" value="2"/>
</dbReference>
<organism evidence="5 6">
    <name type="scientific">Aliarcobacter cryaerophilus</name>
    <dbReference type="NCBI Taxonomy" id="28198"/>
    <lineage>
        <taxon>Bacteria</taxon>
        <taxon>Pseudomonadati</taxon>
        <taxon>Campylobacterota</taxon>
        <taxon>Epsilonproteobacteria</taxon>
        <taxon>Campylobacterales</taxon>
        <taxon>Arcobacteraceae</taxon>
        <taxon>Aliarcobacter</taxon>
    </lineage>
</organism>
<dbReference type="InterPro" id="IPR002818">
    <property type="entry name" value="DJ-1/PfpI"/>
</dbReference>
<proteinExistence type="predicted"/>
<reference evidence="5 6" key="1">
    <citation type="submission" date="2017-09" db="EMBL/GenBank/DDBJ databases">
        <title>Reassesment of A. cryaerophilus.</title>
        <authorList>
            <person name="Perez-Cataluna A."/>
            <person name="Collado L."/>
            <person name="Salgado O."/>
            <person name="Lefinanco V."/>
            <person name="Figueras M.J."/>
        </authorList>
    </citation>
    <scope>NUCLEOTIDE SEQUENCE [LARGE SCALE GENOMIC DNA]</scope>
    <source>
        <strain evidence="5 6">LMG 9861</strain>
    </source>
</reference>
<keyword evidence="2" id="KW-0238">DNA-binding</keyword>
<evidence type="ECO:0000259" key="4">
    <source>
        <dbReference type="PROSITE" id="PS01124"/>
    </source>
</evidence>
<dbReference type="SUPFAM" id="SSF52317">
    <property type="entry name" value="Class I glutamine amidotransferase-like"/>
    <property type="match status" value="1"/>
</dbReference>
<dbReference type="SMART" id="SM00342">
    <property type="entry name" value="HTH_ARAC"/>
    <property type="match status" value="1"/>
</dbReference>
<dbReference type="EMBL" id="NXGJ01000001">
    <property type="protein sequence ID" value="PRM89357.1"/>
    <property type="molecule type" value="Genomic_DNA"/>
</dbReference>
<dbReference type="AlphaFoldDB" id="A0A2S9SS00"/>
<dbReference type="Proteomes" id="UP000239065">
    <property type="component" value="Unassembled WGS sequence"/>
</dbReference>
<comment type="caution">
    <text evidence="5">The sequence shown here is derived from an EMBL/GenBank/DDBJ whole genome shotgun (WGS) entry which is preliminary data.</text>
</comment>
<dbReference type="PANTHER" id="PTHR43130:SF3">
    <property type="entry name" value="HTH-TYPE TRANSCRIPTIONAL REGULATOR RV1931C"/>
    <property type="match status" value="1"/>
</dbReference>
<evidence type="ECO:0000256" key="1">
    <source>
        <dbReference type="ARBA" id="ARBA00023015"/>
    </source>
</evidence>
<dbReference type="InterPro" id="IPR018062">
    <property type="entry name" value="HTH_AraC-typ_CS"/>
</dbReference>
<evidence type="ECO:0000256" key="3">
    <source>
        <dbReference type="ARBA" id="ARBA00023163"/>
    </source>
</evidence>
<keyword evidence="3" id="KW-0804">Transcription</keyword>
<gene>
    <name evidence="5" type="ORF">CJ669_02365</name>
</gene>
<dbReference type="InterPro" id="IPR009057">
    <property type="entry name" value="Homeodomain-like_sf"/>
</dbReference>